<organism evidence="1 2">
    <name type="scientific">Lithocarpus litseifolius</name>
    <dbReference type="NCBI Taxonomy" id="425828"/>
    <lineage>
        <taxon>Eukaryota</taxon>
        <taxon>Viridiplantae</taxon>
        <taxon>Streptophyta</taxon>
        <taxon>Embryophyta</taxon>
        <taxon>Tracheophyta</taxon>
        <taxon>Spermatophyta</taxon>
        <taxon>Magnoliopsida</taxon>
        <taxon>eudicotyledons</taxon>
        <taxon>Gunneridae</taxon>
        <taxon>Pentapetalae</taxon>
        <taxon>rosids</taxon>
        <taxon>fabids</taxon>
        <taxon>Fagales</taxon>
        <taxon>Fagaceae</taxon>
        <taxon>Lithocarpus</taxon>
    </lineage>
</organism>
<evidence type="ECO:0008006" key="3">
    <source>
        <dbReference type="Google" id="ProtNLM"/>
    </source>
</evidence>
<reference evidence="1 2" key="1">
    <citation type="submission" date="2024-01" db="EMBL/GenBank/DDBJ databases">
        <title>A telomere-to-telomere, gap-free genome of sweet tea (Lithocarpus litseifolius).</title>
        <authorList>
            <person name="Zhou J."/>
        </authorList>
    </citation>
    <scope>NUCLEOTIDE SEQUENCE [LARGE SCALE GENOMIC DNA]</scope>
    <source>
        <strain evidence="1">Zhou-2022a</strain>
        <tissue evidence="1">Leaf</tissue>
    </source>
</reference>
<dbReference type="Gene3D" id="3.60.10.10">
    <property type="entry name" value="Endonuclease/exonuclease/phosphatase"/>
    <property type="match status" value="1"/>
</dbReference>
<keyword evidence="2" id="KW-1185">Reference proteome</keyword>
<protein>
    <recommendedName>
        <fullName evidence="3">Reverse transcriptase</fullName>
    </recommendedName>
</protein>
<accession>A0AAW2E4D7</accession>
<proteinExistence type="predicted"/>
<dbReference type="AlphaFoldDB" id="A0AAW2E4D7"/>
<dbReference type="Proteomes" id="UP001459277">
    <property type="component" value="Unassembled WGS sequence"/>
</dbReference>
<dbReference type="SUPFAM" id="SSF56219">
    <property type="entry name" value="DNase I-like"/>
    <property type="match status" value="1"/>
</dbReference>
<sequence>MIDIGYSGARFTWSNHHPLNHLIQEGIDRVFINAEWNLLFPNASVQHLKRAHSDHCPVLLYLDKNHDVKLPRPFRFQPMWLSHPTFLSIVKEAWSGQTGLSSAIATFVDKAKIWNKNIFLNLFHRKKRLLARLRGIQVALSTRPKSFLVELERQLRSEFHDVSKIE</sequence>
<evidence type="ECO:0000313" key="1">
    <source>
        <dbReference type="EMBL" id="KAL0016490.1"/>
    </source>
</evidence>
<name>A0AAW2E4D7_9ROSI</name>
<dbReference type="PANTHER" id="PTHR33710">
    <property type="entry name" value="BNAC02G09200D PROTEIN"/>
    <property type="match status" value="1"/>
</dbReference>
<dbReference type="EMBL" id="JAZDWU010000001">
    <property type="protein sequence ID" value="KAL0016490.1"/>
    <property type="molecule type" value="Genomic_DNA"/>
</dbReference>
<gene>
    <name evidence="1" type="ORF">SO802_003559</name>
</gene>
<evidence type="ECO:0000313" key="2">
    <source>
        <dbReference type="Proteomes" id="UP001459277"/>
    </source>
</evidence>
<comment type="caution">
    <text evidence="1">The sequence shown here is derived from an EMBL/GenBank/DDBJ whole genome shotgun (WGS) entry which is preliminary data.</text>
</comment>
<dbReference type="InterPro" id="IPR036691">
    <property type="entry name" value="Endo/exonu/phosph_ase_sf"/>
</dbReference>
<dbReference type="PANTHER" id="PTHR33710:SF71">
    <property type="entry name" value="ENDONUCLEASE_EXONUCLEASE_PHOSPHATASE DOMAIN-CONTAINING PROTEIN"/>
    <property type="match status" value="1"/>
</dbReference>